<keyword evidence="1" id="KW-0732">Signal</keyword>
<dbReference type="InterPro" id="IPR032710">
    <property type="entry name" value="NTF2-like_dom_sf"/>
</dbReference>
<gene>
    <name evidence="3" type="ORF">LX66_5076</name>
</gene>
<evidence type="ECO:0000313" key="3">
    <source>
        <dbReference type="EMBL" id="TWI82503.1"/>
    </source>
</evidence>
<dbReference type="AlphaFoldDB" id="A0A562SMW1"/>
<dbReference type="SUPFAM" id="SSF54427">
    <property type="entry name" value="NTF2-like"/>
    <property type="match status" value="1"/>
</dbReference>
<evidence type="ECO:0000259" key="2">
    <source>
        <dbReference type="Pfam" id="PF14534"/>
    </source>
</evidence>
<reference evidence="3 4" key="1">
    <citation type="journal article" date="2013" name="Stand. Genomic Sci.">
        <title>Genomic Encyclopedia of Type Strains, Phase I: The one thousand microbial genomes (KMG-I) project.</title>
        <authorList>
            <person name="Kyrpides N.C."/>
            <person name="Woyke T."/>
            <person name="Eisen J.A."/>
            <person name="Garrity G."/>
            <person name="Lilburn T.G."/>
            <person name="Beck B.J."/>
            <person name="Whitman W.B."/>
            <person name="Hugenholtz P."/>
            <person name="Klenk H.P."/>
        </authorList>
    </citation>
    <scope>NUCLEOTIDE SEQUENCE [LARGE SCALE GENOMIC DNA]</scope>
    <source>
        <strain evidence="3 4">DSM 13484</strain>
    </source>
</reference>
<dbReference type="Pfam" id="PF14534">
    <property type="entry name" value="DUF4440"/>
    <property type="match status" value="1"/>
</dbReference>
<dbReference type="Proteomes" id="UP000316778">
    <property type="component" value="Unassembled WGS sequence"/>
</dbReference>
<dbReference type="RefSeq" id="WP_145718647.1">
    <property type="nucleotide sequence ID" value="NZ_BAAAFY010000006.1"/>
</dbReference>
<comment type="caution">
    <text evidence="3">The sequence shown here is derived from an EMBL/GenBank/DDBJ whole genome shotgun (WGS) entry which is preliminary data.</text>
</comment>
<sequence>MYSAKFTPLSSLLLLISLQALCQHDTTLIRQREHALREAILRHDSTTLYAIWMPDLVVNNPRNFAADAQVVKTAFRSGVLDYELYDIRIEKIRFLDNTAVVMGQESVKPVAPAPHAGQTLTRRYLNVWTLHNGTWRLAARQSTIIAKED</sequence>
<accession>A0A562SMW1</accession>
<feature type="domain" description="DUF4440" evidence="2">
    <location>
        <begin position="29"/>
        <end position="137"/>
    </location>
</feature>
<name>A0A562SMW1_CHIJA</name>
<organism evidence="3 4">
    <name type="scientific">Chitinophaga japonensis</name>
    <name type="common">Flexibacter japonensis</name>
    <dbReference type="NCBI Taxonomy" id="104662"/>
    <lineage>
        <taxon>Bacteria</taxon>
        <taxon>Pseudomonadati</taxon>
        <taxon>Bacteroidota</taxon>
        <taxon>Chitinophagia</taxon>
        <taxon>Chitinophagales</taxon>
        <taxon>Chitinophagaceae</taxon>
        <taxon>Chitinophaga</taxon>
    </lineage>
</organism>
<feature type="chain" id="PRO_5022051365" evidence="1">
    <location>
        <begin position="23"/>
        <end position="149"/>
    </location>
</feature>
<keyword evidence="4" id="KW-1185">Reference proteome</keyword>
<proteinExistence type="predicted"/>
<evidence type="ECO:0000313" key="4">
    <source>
        <dbReference type="Proteomes" id="UP000316778"/>
    </source>
</evidence>
<protein>
    <submittedName>
        <fullName evidence="3">Uncharacterized protein DUF4440</fullName>
    </submittedName>
</protein>
<dbReference type="OrthoDB" id="1442122at2"/>
<dbReference type="InterPro" id="IPR027843">
    <property type="entry name" value="DUF4440"/>
</dbReference>
<feature type="signal peptide" evidence="1">
    <location>
        <begin position="1"/>
        <end position="22"/>
    </location>
</feature>
<dbReference type="EMBL" id="VLLG01000006">
    <property type="protein sequence ID" value="TWI82503.1"/>
    <property type="molecule type" value="Genomic_DNA"/>
</dbReference>
<dbReference type="Gene3D" id="3.10.450.50">
    <property type="match status" value="1"/>
</dbReference>
<evidence type="ECO:0000256" key="1">
    <source>
        <dbReference type="SAM" id="SignalP"/>
    </source>
</evidence>